<gene>
    <name evidence="2" type="ORF">H8E23_16505</name>
</gene>
<sequence length="522" mass="59887">MMNALAVLSSQERLYEESREEFEEIVRSLDSDEVRSMTHSDLERELEKKSRKLMRKLLQEHLESRGPGECAQAVRGSDGVERSRVRPHERKLETIFGTVSVERAGYGQEGNQSLHPLDAELNLPGKKYSLELCRRVAEESAKSSFDETFESIVKNTGGHVPKRQIEEIVRRSAQDFDTFYEMRQGVSPEVEKSGSIMVMSVDGKGVVMRMQDLREQTRKAAMKRKHKMGARLSKGEKKNAKRMATVAAVYTIEPFVRKPEDLVPKNNAVHIEQPRPRPEQKRVWASLEKTPEEVIEKAFEEADCRDSAHQKHWIALVDGNKHQIRILRRMAKDKGYDLTIIVDIIHVIEYLWDAGRAFYPKASEDLESWVRVRLLEILRGKAGYVAGGMRRSATLRSLGSADRKPVDVCANYLLTYTPYLKYNHYLAQGFPIATGVIEGACRHLVKDRMEVTGARWSLNGAEAVLRLRALRSSHDFDEYWTFHEAQEYKRNHRARYAGGIVPPTIKPLTTRKRRPTHLKPVK</sequence>
<reference evidence="2 3" key="1">
    <citation type="submission" date="2020-08" db="EMBL/GenBank/DDBJ databases">
        <title>Bridging the membrane lipid divide: bacteria of the FCB group superphylum have the potential to synthesize archaeal ether lipids.</title>
        <authorList>
            <person name="Villanueva L."/>
            <person name="Von Meijenfeldt F.A.B."/>
            <person name="Westbye A.B."/>
            <person name="Yadav S."/>
            <person name="Hopmans E.C."/>
            <person name="Dutilh B.E."/>
            <person name="Sinninghe Damste J.S."/>
        </authorList>
    </citation>
    <scope>NUCLEOTIDE SEQUENCE [LARGE SCALE GENOMIC DNA]</scope>
    <source>
        <strain evidence="2">NIOZ-UU30</strain>
    </source>
</reference>
<accession>A0A8J6NMS1</accession>
<dbReference type="EMBL" id="JACNJH010000242">
    <property type="protein sequence ID" value="MBC8362987.1"/>
    <property type="molecule type" value="Genomic_DNA"/>
</dbReference>
<evidence type="ECO:0000313" key="3">
    <source>
        <dbReference type="Proteomes" id="UP000603434"/>
    </source>
</evidence>
<comment type="caution">
    <text evidence="2">The sequence shown here is derived from an EMBL/GenBank/DDBJ whole genome shotgun (WGS) entry which is preliminary data.</text>
</comment>
<protein>
    <submittedName>
        <fullName evidence="2">ISKra4 family transposase</fullName>
    </submittedName>
</protein>
<feature type="region of interest" description="Disordered" evidence="1">
    <location>
        <begin position="64"/>
        <end position="86"/>
    </location>
</feature>
<proteinExistence type="predicted"/>
<evidence type="ECO:0000256" key="1">
    <source>
        <dbReference type="SAM" id="MobiDB-lite"/>
    </source>
</evidence>
<dbReference type="AlphaFoldDB" id="A0A8J6NMS1"/>
<evidence type="ECO:0000313" key="2">
    <source>
        <dbReference type="EMBL" id="MBC8362987.1"/>
    </source>
</evidence>
<organism evidence="2 3">
    <name type="scientific">Candidatus Desulfatibia profunda</name>
    <dbReference type="NCBI Taxonomy" id="2841695"/>
    <lineage>
        <taxon>Bacteria</taxon>
        <taxon>Pseudomonadati</taxon>
        <taxon>Thermodesulfobacteriota</taxon>
        <taxon>Desulfobacteria</taxon>
        <taxon>Desulfobacterales</taxon>
        <taxon>Desulfobacterales incertae sedis</taxon>
        <taxon>Candidatus Desulfatibia</taxon>
    </lineage>
</organism>
<dbReference type="NCBIfam" id="NF033572">
    <property type="entry name" value="transpos_ISKra4"/>
    <property type="match status" value="1"/>
</dbReference>
<dbReference type="Proteomes" id="UP000603434">
    <property type="component" value="Unassembled WGS sequence"/>
</dbReference>
<name>A0A8J6NMS1_9BACT</name>